<dbReference type="EMBL" id="CP048113">
    <property type="protein sequence ID" value="QHS63085.1"/>
    <property type="molecule type" value="Genomic_DNA"/>
</dbReference>
<dbReference type="InterPro" id="IPR008135">
    <property type="entry name" value="Competence-induced_CinA"/>
</dbReference>
<dbReference type="CDD" id="cd00885">
    <property type="entry name" value="cinA"/>
    <property type="match status" value="1"/>
</dbReference>
<proteinExistence type="inferred from homology"/>
<keyword evidence="4" id="KW-1185">Reference proteome</keyword>
<dbReference type="SUPFAM" id="SSF53218">
    <property type="entry name" value="Molybdenum cofactor biosynthesis proteins"/>
    <property type="match status" value="1"/>
</dbReference>
<evidence type="ECO:0000259" key="2">
    <source>
        <dbReference type="SMART" id="SM00852"/>
    </source>
</evidence>
<dbReference type="PANTHER" id="PTHR13939">
    <property type="entry name" value="NICOTINAMIDE-NUCLEOTIDE AMIDOHYDROLASE PNCC"/>
    <property type="match status" value="1"/>
</dbReference>
<evidence type="ECO:0000313" key="4">
    <source>
        <dbReference type="Proteomes" id="UP000476411"/>
    </source>
</evidence>
<dbReference type="InterPro" id="IPR036653">
    <property type="entry name" value="CinA-like_C"/>
</dbReference>
<dbReference type="SMART" id="SM00852">
    <property type="entry name" value="MoCF_biosynth"/>
    <property type="match status" value="1"/>
</dbReference>
<dbReference type="NCBIfam" id="TIGR00200">
    <property type="entry name" value="cinA_nterm"/>
    <property type="match status" value="1"/>
</dbReference>
<reference evidence="3 4" key="1">
    <citation type="submission" date="2020-01" db="EMBL/GenBank/DDBJ databases">
        <title>Complete genome sequence of Chitinophaga sp. H33E-04 isolated from quinoa roots.</title>
        <authorList>
            <person name="Weon H.-Y."/>
            <person name="Lee S.A."/>
        </authorList>
    </citation>
    <scope>NUCLEOTIDE SEQUENCE [LARGE SCALE GENOMIC DNA]</scope>
    <source>
        <strain evidence="3 4">H33E-04</strain>
    </source>
</reference>
<name>A0A6B9ZPJ0_9BACT</name>
<dbReference type="Pfam" id="PF02464">
    <property type="entry name" value="CinA"/>
    <property type="match status" value="1"/>
</dbReference>
<dbReference type="Pfam" id="PF18146">
    <property type="entry name" value="CinA_KH"/>
    <property type="match status" value="1"/>
</dbReference>
<comment type="similarity">
    <text evidence="1">Belongs to the CinA family.</text>
</comment>
<dbReference type="NCBIfam" id="TIGR00199">
    <property type="entry name" value="PncC_domain"/>
    <property type="match status" value="1"/>
</dbReference>
<feature type="domain" description="MoaB/Mog" evidence="2">
    <location>
        <begin position="11"/>
        <end position="177"/>
    </location>
</feature>
<dbReference type="InterPro" id="IPR036425">
    <property type="entry name" value="MoaB/Mog-like_dom_sf"/>
</dbReference>
<dbReference type="KEGG" id="chih:GWR21_26910"/>
<sequence length="418" mass="45356">MSIQADKVTVSIITIGDELLIGQTIDTNSAWMAQQLNAMGIWVHRRVAIGDVKEAILDALDKEGAVSDIVLITGGLGPTADDITKPTLCEYFGGTLVRDEITYQQVMAFFESRGLPALKRNEDQALVPDVATVLHNTRGTAPGMWFEKDGKVYVSMPGVPLEMKGLMTDHVLPRLQEYFRLPAVVHQTLLTSGMGESFVAERLVHFEAALPPHIKLAYLPSHGLLKLRLTASGSDKISTAAALSIYFHQLKEILADITVYDEDLTMGEVLGRTLHAKGRTVGTAESCTGGYIAHSITLVPGSSAWYKGGIVSYANEIKSALLDVKPNTLQANGAVSEAVVREMARGALEQLQTDYIIAVSGIMGPDGGTPEKPVGTVWIAVGSAKELVTMKYQLRFDRLTNIQMTTTYAMNELRKLIV</sequence>
<dbReference type="Proteomes" id="UP000476411">
    <property type="component" value="Chromosome"/>
</dbReference>
<evidence type="ECO:0000256" key="1">
    <source>
        <dbReference type="HAMAP-Rule" id="MF_00226"/>
    </source>
</evidence>
<dbReference type="Gene3D" id="3.40.980.10">
    <property type="entry name" value="MoaB/Mog-like domain"/>
    <property type="match status" value="1"/>
</dbReference>
<dbReference type="Gene3D" id="3.90.950.20">
    <property type="entry name" value="CinA-like"/>
    <property type="match status" value="1"/>
</dbReference>
<dbReference type="PANTHER" id="PTHR13939:SF0">
    <property type="entry name" value="NMN AMIDOHYDROLASE-LIKE PROTEIN YFAY"/>
    <property type="match status" value="1"/>
</dbReference>
<dbReference type="SUPFAM" id="SSF142433">
    <property type="entry name" value="CinA-like"/>
    <property type="match status" value="1"/>
</dbReference>
<dbReference type="PIRSF" id="PIRSF006728">
    <property type="entry name" value="CinA"/>
    <property type="match status" value="1"/>
</dbReference>
<gene>
    <name evidence="3" type="ORF">GWR21_26910</name>
</gene>
<evidence type="ECO:0000313" key="3">
    <source>
        <dbReference type="EMBL" id="QHS63085.1"/>
    </source>
</evidence>
<dbReference type="RefSeq" id="WP_162334809.1">
    <property type="nucleotide sequence ID" value="NZ_CP048113.1"/>
</dbReference>
<accession>A0A6B9ZPJ0</accession>
<protein>
    <recommendedName>
        <fullName evidence="1">CinA-like protein</fullName>
    </recommendedName>
</protein>
<dbReference type="InterPro" id="IPR050101">
    <property type="entry name" value="CinA"/>
</dbReference>
<dbReference type="Pfam" id="PF00994">
    <property type="entry name" value="MoCF_biosynth"/>
    <property type="match status" value="1"/>
</dbReference>
<dbReference type="InterPro" id="IPR008136">
    <property type="entry name" value="CinA_C"/>
</dbReference>
<organism evidence="3 4">
    <name type="scientific">Chitinophaga agri</name>
    <dbReference type="NCBI Taxonomy" id="2703787"/>
    <lineage>
        <taxon>Bacteria</taxon>
        <taxon>Pseudomonadati</taxon>
        <taxon>Bacteroidota</taxon>
        <taxon>Chitinophagia</taxon>
        <taxon>Chitinophagales</taxon>
        <taxon>Chitinophagaceae</taxon>
        <taxon>Chitinophaga</taxon>
    </lineage>
</organism>
<dbReference type="HAMAP" id="MF_00226_B">
    <property type="entry name" value="CinA_B"/>
    <property type="match status" value="1"/>
</dbReference>
<dbReference type="InterPro" id="IPR001453">
    <property type="entry name" value="MoaB/Mog_dom"/>
</dbReference>
<dbReference type="AlphaFoldDB" id="A0A6B9ZPJ0"/>
<dbReference type="InterPro" id="IPR041424">
    <property type="entry name" value="CinA_KH"/>
</dbReference>